<dbReference type="OrthoDB" id="2343925at2759"/>
<proteinExistence type="predicted"/>
<evidence type="ECO:0000256" key="1">
    <source>
        <dbReference type="ARBA" id="ARBA00001946"/>
    </source>
</evidence>
<keyword evidence="2" id="KW-0460">Magnesium</keyword>
<comment type="caution">
    <text evidence="5">The sequence shown here is derived from an EMBL/GenBank/DDBJ whole genome shotgun (WGS) entry which is preliminary data.</text>
</comment>
<dbReference type="PANTHER" id="PTHR31739:SF3">
    <property type="entry name" value="ENT-KAUR-16-ENE SYNTHASE, CHLOROPLASTIC"/>
    <property type="match status" value="1"/>
</dbReference>
<dbReference type="GO" id="GO:0010333">
    <property type="term" value="F:terpene synthase activity"/>
    <property type="evidence" value="ECO:0007669"/>
    <property type="project" value="InterPro"/>
</dbReference>
<dbReference type="GO" id="GO:0000287">
    <property type="term" value="F:magnesium ion binding"/>
    <property type="evidence" value="ECO:0007669"/>
    <property type="project" value="TreeGrafter"/>
</dbReference>
<evidence type="ECO:0000256" key="3">
    <source>
        <dbReference type="ARBA" id="ARBA00023239"/>
    </source>
</evidence>
<dbReference type="Gene3D" id="1.50.10.160">
    <property type="match status" value="1"/>
</dbReference>
<evidence type="ECO:0000313" key="5">
    <source>
        <dbReference type="EMBL" id="KAF5195410.1"/>
    </source>
</evidence>
<gene>
    <name evidence="5" type="ORF">FRX31_015003</name>
</gene>
<name>A0A7J6WFN7_THATH</name>
<keyword evidence="6" id="KW-1185">Reference proteome</keyword>
<protein>
    <submittedName>
        <fullName evidence="5">Ent-kaur-16-ene synthase protein</fullName>
    </submittedName>
</protein>
<dbReference type="SUPFAM" id="SSF48239">
    <property type="entry name" value="Terpenoid cyclases/Protein prenyltransferases"/>
    <property type="match status" value="1"/>
</dbReference>
<sequence length="178" mass="20292">MMVVLLRSVRFSREGMFAISNMWVLNSFTAYPYKLIFRGSASNCEGRKLYLAYVSEGLRNSQDWKDIMKYQRKNGSLFNSPSTTAAAVAHHQESSGLNYLRSLLERYGNAVPTAYPLDIYTQLSMVDSLESLGISRHFKNAIKTVLDKTYRHFRVVSGFTVIDVPWHFRVVSGFTVAI</sequence>
<keyword evidence="3" id="KW-0456">Lyase</keyword>
<organism evidence="5 6">
    <name type="scientific">Thalictrum thalictroides</name>
    <name type="common">Rue-anemone</name>
    <name type="synonym">Anemone thalictroides</name>
    <dbReference type="NCBI Taxonomy" id="46969"/>
    <lineage>
        <taxon>Eukaryota</taxon>
        <taxon>Viridiplantae</taxon>
        <taxon>Streptophyta</taxon>
        <taxon>Embryophyta</taxon>
        <taxon>Tracheophyta</taxon>
        <taxon>Spermatophyta</taxon>
        <taxon>Magnoliopsida</taxon>
        <taxon>Ranunculales</taxon>
        <taxon>Ranunculaceae</taxon>
        <taxon>Thalictroideae</taxon>
        <taxon>Thalictrum</taxon>
    </lineage>
</organism>
<evidence type="ECO:0000256" key="2">
    <source>
        <dbReference type="ARBA" id="ARBA00022842"/>
    </source>
</evidence>
<dbReference type="InterPro" id="IPR036965">
    <property type="entry name" value="Terpene_synth_N_sf"/>
</dbReference>
<dbReference type="EMBL" id="JABWDY010017358">
    <property type="protein sequence ID" value="KAF5195410.1"/>
    <property type="molecule type" value="Genomic_DNA"/>
</dbReference>
<feature type="domain" description="Terpene synthase N-terminal" evidence="4">
    <location>
        <begin position="63"/>
        <end position="153"/>
    </location>
</feature>
<dbReference type="AlphaFoldDB" id="A0A7J6WFN7"/>
<dbReference type="InterPro" id="IPR001906">
    <property type="entry name" value="Terpene_synth_N"/>
</dbReference>
<dbReference type="GO" id="GO:0016102">
    <property type="term" value="P:diterpenoid biosynthetic process"/>
    <property type="evidence" value="ECO:0007669"/>
    <property type="project" value="TreeGrafter"/>
</dbReference>
<dbReference type="InterPro" id="IPR008930">
    <property type="entry name" value="Terpenoid_cyclase/PrenylTrfase"/>
</dbReference>
<accession>A0A7J6WFN7</accession>
<dbReference type="Pfam" id="PF01397">
    <property type="entry name" value="Terpene_synth"/>
    <property type="match status" value="1"/>
</dbReference>
<dbReference type="InterPro" id="IPR050148">
    <property type="entry name" value="Terpene_synthase-like"/>
</dbReference>
<dbReference type="Proteomes" id="UP000554482">
    <property type="component" value="Unassembled WGS sequence"/>
</dbReference>
<evidence type="ECO:0000259" key="4">
    <source>
        <dbReference type="Pfam" id="PF01397"/>
    </source>
</evidence>
<evidence type="ECO:0000313" key="6">
    <source>
        <dbReference type="Proteomes" id="UP000554482"/>
    </source>
</evidence>
<comment type="cofactor">
    <cofactor evidence="1">
        <name>Mg(2+)</name>
        <dbReference type="ChEBI" id="CHEBI:18420"/>
    </cofactor>
</comment>
<dbReference type="PANTHER" id="PTHR31739">
    <property type="entry name" value="ENT-COPALYL DIPHOSPHATE SYNTHASE, CHLOROPLASTIC"/>
    <property type="match status" value="1"/>
</dbReference>
<reference evidence="5 6" key="1">
    <citation type="submission" date="2020-06" db="EMBL/GenBank/DDBJ databases">
        <title>Transcriptomic and genomic resources for Thalictrum thalictroides and T. hernandezii: Facilitating candidate gene discovery in an emerging model plant lineage.</title>
        <authorList>
            <person name="Arias T."/>
            <person name="Riano-Pachon D.M."/>
            <person name="Di Stilio V.S."/>
        </authorList>
    </citation>
    <scope>NUCLEOTIDE SEQUENCE [LARGE SCALE GENOMIC DNA]</scope>
    <source>
        <strain evidence="6">cv. WT478/WT964</strain>
        <tissue evidence="5">Leaves</tissue>
    </source>
</reference>
<dbReference type="Gene3D" id="1.50.10.130">
    <property type="entry name" value="Terpene synthase, N-terminal domain"/>
    <property type="match status" value="1"/>
</dbReference>